<comment type="caution">
    <text evidence="1">The sequence shown here is derived from an EMBL/GenBank/DDBJ whole genome shotgun (WGS) entry which is preliminary data.</text>
</comment>
<accession>A0A7K4MQY5</accession>
<proteinExistence type="predicted"/>
<organism evidence="1 2">
    <name type="scientific">Marine Group I thaumarchaeote</name>
    <dbReference type="NCBI Taxonomy" id="2511932"/>
    <lineage>
        <taxon>Archaea</taxon>
        <taxon>Nitrososphaerota</taxon>
        <taxon>Marine Group I</taxon>
    </lineage>
</organism>
<dbReference type="EMBL" id="JACASV010000086">
    <property type="protein sequence ID" value="NWJ43992.1"/>
    <property type="molecule type" value="Genomic_DNA"/>
</dbReference>
<evidence type="ECO:0000313" key="1">
    <source>
        <dbReference type="EMBL" id="NWJ43992.1"/>
    </source>
</evidence>
<evidence type="ECO:0000313" key="2">
    <source>
        <dbReference type="Proteomes" id="UP000523105"/>
    </source>
</evidence>
<gene>
    <name evidence="1" type="ORF">HX837_07330</name>
</gene>
<reference evidence="1 2" key="1">
    <citation type="journal article" date="2019" name="Environ. Microbiol.">
        <title>Genomics insights into ecotype formation of ammonia-oxidizing archaea in the deep ocean.</title>
        <authorList>
            <person name="Wang Y."/>
            <person name="Huang J.M."/>
            <person name="Cui G.J."/>
            <person name="Nunoura T."/>
            <person name="Takaki Y."/>
            <person name="Li W.L."/>
            <person name="Li J."/>
            <person name="Gao Z.M."/>
            <person name="Takai K."/>
            <person name="Zhang A.Q."/>
            <person name="Stepanauskas R."/>
        </authorList>
    </citation>
    <scope>NUCLEOTIDE SEQUENCE [LARGE SCALE GENOMIC DNA]</scope>
    <source>
        <strain evidence="1 2">L15b</strain>
    </source>
</reference>
<dbReference type="Proteomes" id="UP000523105">
    <property type="component" value="Unassembled WGS sequence"/>
</dbReference>
<name>A0A7K4MQY5_9ARCH</name>
<dbReference type="AlphaFoldDB" id="A0A7K4MQY5"/>
<sequence>MDDVQRRNLAIQTLAPNSAYHAESDGTIIEWLTPDIPQSSEAEIDAQVVIEKSEYDAQAYARERASAYPSNGDQWDMIYKDNKNSTTTHADAVEVVKTKWPKDNSGPVE</sequence>
<protein>
    <submittedName>
        <fullName evidence="1">Uncharacterized protein</fullName>
    </submittedName>
</protein>